<gene>
    <name evidence="4" type="ORF">EXE57_01930</name>
</gene>
<sequence>MRLLYVIDSLDRPGGAEQALASMAPHLVKAGVDLDIAYLLEREGFQDDLRAVGASIFPVLEPDRVRRARALASLIREREPDLVHTTLFEADLAGRVAAATTRTRVVSSLVNIAYGPEHRGDPRLTAARVVAAQAADAATCQLVHRFHALTQYVADVMGRRLLIRPSRIDVVPRGRDEAVLGSRTPERRHTVRTGLGLADDAPMVVAAARHEYQKGLDTLVEAFAAVRRAHPAAQLVVAGREGTATTLIRQRAAEGGVTDAVHLLGPRTDVPDLVAAADVFVAPSRWEGLGSAVVEAMGIGTPVVAGDVPAIRETITGAGALLVPVSDPDALGRAVVNVLDDGAAAATRAGAASARFRSRNTIEAVTAAMLEFYERSLG</sequence>
<evidence type="ECO:0000256" key="1">
    <source>
        <dbReference type="ARBA" id="ARBA00022676"/>
    </source>
</evidence>
<evidence type="ECO:0000313" key="4">
    <source>
        <dbReference type="EMBL" id="QBR91163.1"/>
    </source>
</evidence>
<dbReference type="GO" id="GO:0016757">
    <property type="term" value="F:glycosyltransferase activity"/>
    <property type="evidence" value="ECO:0007669"/>
    <property type="project" value="UniProtKB-KW"/>
</dbReference>
<dbReference type="Gene3D" id="3.40.50.2000">
    <property type="entry name" value="Glycogen Phosphorylase B"/>
    <property type="match status" value="2"/>
</dbReference>
<dbReference type="EMBL" id="CP038267">
    <property type="protein sequence ID" value="QBR91163.1"/>
    <property type="molecule type" value="Genomic_DNA"/>
</dbReference>
<dbReference type="Pfam" id="PF13692">
    <property type="entry name" value="Glyco_trans_1_4"/>
    <property type="match status" value="1"/>
</dbReference>
<dbReference type="Proteomes" id="UP000294894">
    <property type="component" value="Chromosome"/>
</dbReference>
<keyword evidence="1" id="KW-0328">Glycosyltransferase</keyword>
<dbReference type="Pfam" id="PF13439">
    <property type="entry name" value="Glyco_transf_4"/>
    <property type="match status" value="1"/>
</dbReference>
<dbReference type="PANTHER" id="PTHR12526:SF630">
    <property type="entry name" value="GLYCOSYLTRANSFERASE"/>
    <property type="match status" value="1"/>
</dbReference>
<evidence type="ECO:0000313" key="5">
    <source>
        <dbReference type="Proteomes" id="UP000294894"/>
    </source>
</evidence>
<reference evidence="4 5" key="1">
    <citation type="submission" date="2019-03" db="EMBL/GenBank/DDBJ databases">
        <title>Three New Species of Nocardioides, Nocardioides euryhalodurans sp. nov., Nocardioides seonyuensis sp. nov. and Nocardioides eburneoflavus sp. nov., Iolated from Soil.</title>
        <authorList>
            <person name="Roh S.G."/>
            <person name="Lee C."/>
            <person name="Kim M.-K."/>
            <person name="Kim S.B."/>
        </authorList>
    </citation>
    <scope>NUCLEOTIDE SEQUENCE [LARGE SCALE GENOMIC DNA]</scope>
    <source>
        <strain evidence="4 5">MMS17-SY117</strain>
    </source>
</reference>
<dbReference type="PANTHER" id="PTHR12526">
    <property type="entry name" value="GLYCOSYLTRANSFERASE"/>
    <property type="match status" value="1"/>
</dbReference>
<dbReference type="InterPro" id="IPR028098">
    <property type="entry name" value="Glyco_trans_4-like_N"/>
</dbReference>
<evidence type="ECO:0000259" key="3">
    <source>
        <dbReference type="Pfam" id="PF13439"/>
    </source>
</evidence>
<name>A0A4P7GHC1_9ACTN</name>
<dbReference type="KEGG" id="noy:EXE57_01930"/>
<dbReference type="RefSeq" id="WP_135073494.1">
    <property type="nucleotide sequence ID" value="NZ_CP038267.1"/>
</dbReference>
<proteinExistence type="predicted"/>
<protein>
    <submittedName>
        <fullName evidence="4">Glycosyltransferase</fullName>
    </submittedName>
</protein>
<organism evidence="4 5">
    <name type="scientific">Nocardioides euryhalodurans</name>
    <dbReference type="NCBI Taxonomy" id="2518370"/>
    <lineage>
        <taxon>Bacteria</taxon>
        <taxon>Bacillati</taxon>
        <taxon>Actinomycetota</taxon>
        <taxon>Actinomycetes</taxon>
        <taxon>Propionibacteriales</taxon>
        <taxon>Nocardioidaceae</taxon>
        <taxon>Nocardioides</taxon>
    </lineage>
</organism>
<keyword evidence="5" id="KW-1185">Reference proteome</keyword>
<feature type="domain" description="Glycosyltransferase subfamily 4-like N-terminal" evidence="3">
    <location>
        <begin position="13"/>
        <end position="177"/>
    </location>
</feature>
<dbReference type="AlphaFoldDB" id="A0A4P7GHC1"/>
<keyword evidence="2 4" id="KW-0808">Transferase</keyword>
<dbReference type="SUPFAM" id="SSF53756">
    <property type="entry name" value="UDP-Glycosyltransferase/glycogen phosphorylase"/>
    <property type="match status" value="1"/>
</dbReference>
<evidence type="ECO:0000256" key="2">
    <source>
        <dbReference type="ARBA" id="ARBA00022679"/>
    </source>
</evidence>
<dbReference type="OrthoDB" id="3646807at2"/>
<accession>A0A4P7GHC1</accession>